<gene>
    <name evidence="2" type="ORF">Rsub_09222</name>
</gene>
<evidence type="ECO:0000259" key="1">
    <source>
        <dbReference type="Pfam" id="PF01370"/>
    </source>
</evidence>
<evidence type="ECO:0000313" key="3">
    <source>
        <dbReference type="Proteomes" id="UP000247498"/>
    </source>
</evidence>
<name>A0A2V0PEU0_9CHLO</name>
<dbReference type="Gene3D" id="3.40.50.720">
    <property type="entry name" value="NAD(P)-binding Rossmann-like Domain"/>
    <property type="match status" value="1"/>
</dbReference>
<feature type="non-terminal residue" evidence="2">
    <location>
        <position position="65"/>
    </location>
</feature>
<proteinExistence type="predicted"/>
<organism evidence="2 3">
    <name type="scientific">Raphidocelis subcapitata</name>
    <dbReference type="NCBI Taxonomy" id="307507"/>
    <lineage>
        <taxon>Eukaryota</taxon>
        <taxon>Viridiplantae</taxon>
        <taxon>Chlorophyta</taxon>
        <taxon>core chlorophytes</taxon>
        <taxon>Chlorophyceae</taxon>
        <taxon>CS clade</taxon>
        <taxon>Sphaeropleales</taxon>
        <taxon>Selenastraceae</taxon>
        <taxon>Raphidocelis</taxon>
    </lineage>
</organism>
<sequence length="65" mass="6832">MPTVLVTGGSGYLGQILVQALAKEGHRIGYTYLSHDLPSGALDKNARGFHVDFANGDGLDAVFQA</sequence>
<reference evidence="2 3" key="1">
    <citation type="journal article" date="2018" name="Sci. Rep.">
        <title>Raphidocelis subcapitata (=Pseudokirchneriella subcapitata) provides an insight into genome evolution and environmental adaptations in the Sphaeropleales.</title>
        <authorList>
            <person name="Suzuki S."/>
            <person name="Yamaguchi H."/>
            <person name="Nakajima N."/>
            <person name="Kawachi M."/>
        </authorList>
    </citation>
    <scope>NUCLEOTIDE SEQUENCE [LARGE SCALE GENOMIC DNA]</scope>
    <source>
        <strain evidence="2 3">NIES-35</strain>
    </source>
</reference>
<comment type="caution">
    <text evidence="2">The sequence shown here is derived from an EMBL/GenBank/DDBJ whole genome shotgun (WGS) entry which is preliminary data.</text>
</comment>
<feature type="domain" description="NAD-dependent epimerase/dehydratase" evidence="1">
    <location>
        <begin position="4"/>
        <end position="64"/>
    </location>
</feature>
<dbReference type="EMBL" id="BDRX01000080">
    <property type="protein sequence ID" value="GBF96423.1"/>
    <property type="molecule type" value="Genomic_DNA"/>
</dbReference>
<dbReference type="AlphaFoldDB" id="A0A2V0PEU0"/>
<dbReference type="InterPro" id="IPR036291">
    <property type="entry name" value="NAD(P)-bd_dom_sf"/>
</dbReference>
<evidence type="ECO:0000313" key="2">
    <source>
        <dbReference type="EMBL" id="GBF96423.1"/>
    </source>
</evidence>
<dbReference type="InParanoid" id="A0A2V0PEU0"/>
<protein>
    <recommendedName>
        <fullName evidence="1">NAD-dependent epimerase/dehydratase domain-containing protein</fullName>
    </recommendedName>
</protein>
<dbReference type="Pfam" id="PF01370">
    <property type="entry name" value="Epimerase"/>
    <property type="match status" value="1"/>
</dbReference>
<keyword evidence="3" id="KW-1185">Reference proteome</keyword>
<dbReference type="SUPFAM" id="SSF51735">
    <property type="entry name" value="NAD(P)-binding Rossmann-fold domains"/>
    <property type="match status" value="1"/>
</dbReference>
<accession>A0A2V0PEU0</accession>
<dbReference type="Proteomes" id="UP000247498">
    <property type="component" value="Unassembled WGS sequence"/>
</dbReference>
<dbReference type="InterPro" id="IPR001509">
    <property type="entry name" value="Epimerase_deHydtase"/>
</dbReference>
<dbReference type="OrthoDB" id="9402762at2759"/>